<evidence type="ECO:0000313" key="1">
    <source>
        <dbReference type="EMBL" id="KAK2173096.1"/>
    </source>
</evidence>
<comment type="caution">
    <text evidence="1">The sequence shown here is derived from an EMBL/GenBank/DDBJ whole genome shotgun (WGS) entry which is preliminary data.</text>
</comment>
<dbReference type="EMBL" id="JAODUO010000903">
    <property type="protein sequence ID" value="KAK2173096.1"/>
    <property type="molecule type" value="Genomic_DNA"/>
</dbReference>
<name>A0AAD9NLV6_RIDPI</name>
<proteinExistence type="predicted"/>
<gene>
    <name evidence="1" type="ORF">NP493_904g00050</name>
</gene>
<dbReference type="AlphaFoldDB" id="A0AAD9NLV6"/>
<reference evidence="1" key="1">
    <citation type="journal article" date="2023" name="Mol. Biol. Evol.">
        <title>Third-Generation Sequencing Reveals the Adaptive Role of the Epigenome in Three Deep-Sea Polychaetes.</title>
        <authorList>
            <person name="Perez M."/>
            <person name="Aroh O."/>
            <person name="Sun Y."/>
            <person name="Lan Y."/>
            <person name="Juniper S.K."/>
            <person name="Young C.R."/>
            <person name="Angers B."/>
            <person name="Qian P.Y."/>
        </authorList>
    </citation>
    <scope>NUCLEOTIDE SEQUENCE</scope>
    <source>
        <strain evidence="1">R07B-5</strain>
    </source>
</reference>
<sequence length="94" mass="10453">MKLGVIRGETDHSRHLICLRPHSLLGTPTYPLTHAPFSAPCYVQRSSENTSPDMPHLCAASYKHLNHLSDVSSFYLVVKQDIPVQDAKARSAQL</sequence>
<organism evidence="1 2">
    <name type="scientific">Ridgeia piscesae</name>
    <name type="common">Tubeworm</name>
    <dbReference type="NCBI Taxonomy" id="27915"/>
    <lineage>
        <taxon>Eukaryota</taxon>
        <taxon>Metazoa</taxon>
        <taxon>Spiralia</taxon>
        <taxon>Lophotrochozoa</taxon>
        <taxon>Annelida</taxon>
        <taxon>Polychaeta</taxon>
        <taxon>Sedentaria</taxon>
        <taxon>Canalipalpata</taxon>
        <taxon>Sabellida</taxon>
        <taxon>Siboglinidae</taxon>
        <taxon>Ridgeia</taxon>
    </lineage>
</organism>
<evidence type="ECO:0000313" key="2">
    <source>
        <dbReference type="Proteomes" id="UP001209878"/>
    </source>
</evidence>
<accession>A0AAD9NLV6</accession>
<keyword evidence="2" id="KW-1185">Reference proteome</keyword>
<dbReference type="Proteomes" id="UP001209878">
    <property type="component" value="Unassembled WGS sequence"/>
</dbReference>
<protein>
    <submittedName>
        <fullName evidence="1">Uncharacterized protein</fullName>
    </submittedName>
</protein>